<name>A0A7W6JUK2_9SPHN</name>
<sequence>MPARFVRFLLWEYRRDWAAALLLLVVVALACWWAWEKLPRPGTTAVVATGTIFDLRQGLPSGGKYTLANGPIAAIDVTMPGGGVQRFTGDRHLIGRCRRGDPVRLTRKENSLGQSEWVLTADSCGTAF</sequence>
<protein>
    <submittedName>
        <fullName evidence="2">Uncharacterized protein</fullName>
    </submittedName>
</protein>
<proteinExistence type="predicted"/>
<feature type="transmembrane region" description="Helical" evidence="1">
    <location>
        <begin position="17"/>
        <end position="35"/>
    </location>
</feature>
<keyword evidence="1" id="KW-0812">Transmembrane</keyword>
<keyword evidence="1" id="KW-0472">Membrane</keyword>
<evidence type="ECO:0000313" key="2">
    <source>
        <dbReference type="EMBL" id="MBB4099760.1"/>
    </source>
</evidence>
<dbReference type="PROSITE" id="PS51257">
    <property type="entry name" value="PROKAR_LIPOPROTEIN"/>
    <property type="match status" value="1"/>
</dbReference>
<keyword evidence="3" id="KW-1185">Reference proteome</keyword>
<evidence type="ECO:0000256" key="1">
    <source>
        <dbReference type="SAM" id="Phobius"/>
    </source>
</evidence>
<gene>
    <name evidence="2" type="ORF">GGR46_003332</name>
</gene>
<reference evidence="2 3" key="1">
    <citation type="submission" date="2020-08" db="EMBL/GenBank/DDBJ databases">
        <title>Genomic Encyclopedia of Type Strains, Phase IV (KMG-IV): sequencing the most valuable type-strain genomes for metagenomic binning, comparative biology and taxonomic classification.</title>
        <authorList>
            <person name="Goeker M."/>
        </authorList>
    </citation>
    <scope>NUCLEOTIDE SEQUENCE [LARGE SCALE GENOMIC DNA]</scope>
    <source>
        <strain evidence="2 3">DSM 101806</strain>
    </source>
</reference>
<organism evidence="2 3">
    <name type="scientific">Sphingomonas kyeonggiensis</name>
    <dbReference type="NCBI Taxonomy" id="1268553"/>
    <lineage>
        <taxon>Bacteria</taxon>
        <taxon>Pseudomonadati</taxon>
        <taxon>Pseudomonadota</taxon>
        <taxon>Alphaproteobacteria</taxon>
        <taxon>Sphingomonadales</taxon>
        <taxon>Sphingomonadaceae</taxon>
        <taxon>Sphingomonas</taxon>
    </lineage>
</organism>
<dbReference type="RefSeq" id="WP_183999126.1">
    <property type="nucleotide sequence ID" value="NZ_JACIEH010000003.1"/>
</dbReference>
<dbReference type="Proteomes" id="UP000557392">
    <property type="component" value="Unassembled WGS sequence"/>
</dbReference>
<evidence type="ECO:0000313" key="3">
    <source>
        <dbReference type="Proteomes" id="UP000557392"/>
    </source>
</evidence>
<dbReference type="AlphaFoldDB" id="A0A7W6JUK2"/>
<dbReference type="EMBL" id="JACIEH010000003">
    <property type="protein sequence ID" value="MBB4099760.1"/>
    <property type="molecule type" value="Genomic_DNA"/>
</dbReference>
<keyword evidence="1" id="KW-1133">Transmembrane helix</keyword>
<accession>A0A7W6JUK2</accession>
<comment type="caution">
    <text evidence="2">The sequence shown here is derived from an EMBL/GenBank/DDBJ whole genome shotgun (WGS) entry which is preliminary data.</text>
</comment>